<proteinExistence type="predicted"/>
<dbReference type="EMBL" id="ABJB010502956">
    <property type="status" value="NOT_ANNOTATED_CDS"/>
    <property type="molecule type" value="Genomic_DNA"/>
</dbReference>
<dbReference type="HOGENOM" id="CLU_3034680_0_0_1"/>
<evidence type="ECO:0000313" key="3">
    <source>
        <dbReference type="Proteomes" id="UP000001555"/>
    </source>
</evidence>
<protein>
    <submittedName>
        <fullName evidence="1 2">Uncharacterized protein</fullName>
    </submittedName>
</protein>
<dbReference type="Proteomes" id="UP000001555">
    <property type="component" value="Unassembled WGS sequence"/>
</dbReference>
<dbReference type="InParanoid" id="B7PNY3"/>
<dbReference type="EMBL" id="ABJB010197826">
    <property type="status" value="NOT_ANNOTATED_CDS"/>
    <property type="molecule type" value="Genomic_DNA"/>
</dbReference>
<evidence type="ECO:0000313" key="2">
    <source>
        <dbReference type="EnsemblMetazoa" id="ISCW006021-PA"/>
    </source>
</evidence>
<reference evidence="1 3" key="1">
    <citation type="submission" date="2008-03" db="EMBL/GenBank/DDBJ databases">
        <title>Annotation of Ixodes scapularis.</title>
        <authorList>
            <consortium name="Ixodes scapularis Genome Project Consortium"/>
            <person name="Caler E."/>
            <person name="Hannick L.I."/>
            <person name="Bidwell S."/>
            <person name="Joardar V."/>
            <person name="Thiagarajan M."/>
            <person name="Amedeo P."/>
            <person name="Galinsky K.J."/>
            <person name="Schobel S."/>
            <person name="Inman J."/>
            <person name="Hostetler J."/>
            <person name="Miller J."/>
            <person name="Hammond M."/>
            <person name="Megy K."/>
            <person name="Lawson D."/>
            <person name="Kodira C."/>
            <person name="Sutton G."/>
            <person name="Meyer J."/>
            <person name="Hill C.A."/>
            <person name="Birren B."/>
            <person name="Nene V."/>
            <person name="Collins F."/>
            <person name="Alarcon-Chaidez F."/>
            <person name="Wikel S."/>
            <person name="Strausberg R."/>
        </authorList>
    </citation>
    <scope>NUCLEOTIDE SEQUENCE [LARGE SCALE GENOMIC DNA]</scope>
    <source>
        <strain evidence="3">Wikel</strain>
        <strain evidence="1">Wikel colony</strain>
    </source>
</reference>
<sequence length="55" mass="6378">MIGSASPEIVDRRICVRIVTMVGNQEHRHSGYQCIHEIYLLYKKISYSCTTVHLQ</sequence>
<dbReference type="AlphaFoldDB" id="B7PNY3"/>
<accession>B7PNY3</accession>
<dbReference type="VEuPathDB" id="VectorBase:ISCW006021"/>
<keyword evidence="3" id="KW-1185">Reference proteome</keyword>
<dbReference type="VEuPathDB" id="VectorBase:ISCI006021"/>
<evidence type="ECO:0000313" key="1">
    <source>
        <dbReference type="EMBL" id="EEC08305.1"/>
    </source>
</evidence>
<name>B7PNY3_IXOSC</name>
<dbReference type="PaxDb" id="6945-B7PNY3"/>
<organism>
    <name type="scientific">Ixodes scapularis</name>
    <name type="common">Black-legged tick</name>
    <name type="synonym">Deer tick</name>
    <dbReference type="NCBI Taxonomy" id="6945"/>
    <lineage>
        <taxon>Eukaryota</taxon>
        <taxon>Metazoa</taxon>
        <taxon>Ecdysozoa</taxon>
        <taxon>Arthropoda</taxon>
        <taxon>Chelicerata</taxon>
        <taxon>Arachnida</taxon>
        <taxon>Acari</taxon>
        <taxon>Parasitiformes</taxon>
        <taxon>Ixodida</taxon>
        <taxon>Ixodoidea</taxon>
        <taxon>Ixodidae</taxon>
        <taxon>Ixodinae</taxon>
        <taxon>Ixodes</taxon>
    </lineage>
</organism>
<reference evidence="2" key="2">
    <citation type="submission" date="2020-05" db="UniProtKB">
        <authorList>
            <consortium name="EnsemblMetazoa"/>
        </authorList>
    </citation>
    <scope>IDENTIFICATION</scope>
    <source>
        <strain evidence="2">wikel</strain>
    </source>
</reference>
<dbReference type="EnsemblMetazoa" id="ISCW006021-RA">
    <property type="protein sequence ID" value="ISCW006021-PA"/>
    <property type="gene ID" value="ISCW006021"/>
</dbReference>
<gene>
    <name evidence="1" type="ORF">IscW_ISCW006021</name>
</gene>
<dbReference type="EMBL" id="DS755023">
    <property type="protein sequence ID" value="EEC08305.1"/>
    <property type="molecule type" value="Genomic_DNA"/>
</dbReference>